<keyword evidence="4 7" id="KW-0812">Transmembrane</keyword>
<dbReference type="Proteomes" id="UP001139157">
    <property type="component" value="Unassembled WGS sequence"/>
</dbReference>
<dbReference type="InterPro" id="IPR051447">
    <property type="entry name" value="Lipoprotein-release_system"/>
</dbReference>
<comment type="subcellular location">
    <subcellularLocation>
        <location evidence="1">Cell membrane</location>
        <topology evidence="1">Multi-pass membrane protein</topology>
    </subcellularLocation>
</comment>
<feature type="domain" description="ABC3 transporter permease C-terminal" evidence="8">
    <location>
        <begin position="656"/>
        <end position="769"/>
    </location>
</feature>
<reference evidence="9" key="1">
    <citation type="submission" date="2022-06" db="EMBL/GenBank/DDBJ databases">
        <title>Novel species in genus nocardia.</title>
        <authorList>
            <person name="Li F."/>
        </authorList>
    </citation>
    <scope>NUCLEOTIDE SEQUENCE</scope>
    <source>
        <strain evidence="9">CDC141</strain>
    </source>
</reference>
<dbReference type="RefSeq" id="WP_251913843.1">
    <property type="nucleotide sequence ID" value="NZ_JAMRXG010000007.1"/>
</dbReference>
<evidence type="ECO:0000313" key="9">
    <source>
        <dbReference type="EMBL" id="MCM6775601.1"/>
    </source>
</evidence>
<organism evidence="9 10">
    <name type="scientific">Nocardia pulmonis</name>
    <dbReference type="NCBI Taxonomy" id="2951408"/>
    <lineage>
        <taxon>Bacteria</taxon>
        <taxon>Bacillati</taxon>
        <taxon>Actinomycetota</taxon>
        <taxon>Actinomycetes</taxon>
        <taxon>Mycobacteriales</taxon>
        <taxon>Nocardiaceae</taxon>
        <taxon>Nocardia</taxon>
    </lineage>
</organism>
<evidence type="ECO:0000313" key="10">
    <source>
        <dbReference type="Proteomes" id="UP001139157"/>
    </source>
</evidence>
<evidence type="ECO:0000256" key="4">
    <source>
        <dbReference type="ARBA" id="ARBA00022692"/>
    </source>
</evidence>
<name>A0A9X2J036_9NOCA</name>
<gene>
    <name evidence="9" type="ORF">NDR86_19170</name>
</gene>
<dbReference type="PANTHER" id="PTHR30489:SF0">
    <property type="entry name" value="LIPOPROTEIN-RELEASING SYSTEM TRANSMEMBRANE PROTEIN LOLE"/>
    <property type="match status" value="1"/>
</dbReference>
<dbReference type="GO" id="GO:0098797">
    <property type="term" value="C:plasma membrane protein complex"/>
    <property type="evidence" value="ECO:0007669"/>
    <property type="project" value="TreeGrafter"/>
</dbReference>
<feature type="transmembrane region" description="Helical" evidence="7">
    <location>
        <begin position="306"/>
        <end position="328"/>
    </location>
</feature>
<feature type="transmembrane region" description="Helical" evidence="7">
    <location>
        <begin position="258"/>
        <end position="278"/>
    </location>
</feature>
<evidence type="ECO:0000256" key="3">
    <source>
        <dbReference type="ARBA" id="ARBA00022475"/>
    </source>
</evidence>
<dbReference type="InterPro" id="IPR003838">
    <property type="entry name" value="ABC3_permease_C"/>
</dbReference>
<sequence length="782" mass="82179">MNTLHRKLFRDIRTQWAQFAALTVVVLLGVALFTAAYGAYRNLTASYDRVFATQRFADLWVSGGDATAFAAAARTDPQVADASVRRQVELPLRVGADKLRGRVIGLPADGPPASNAPTLLSGRAPAANEVLVEHHLADHFRLRAGDVVAIHGTDGWVSASVAGVVSSAEYLWPARDRADLFPLPDNFGVVFAPDPLVAAVAPGGPEQALVRYTGSAGPDTAARLHALAQRYGAEQVVDRAEQPSNWLLRLDIDAFGELAYLFPLLFLTVAMLVAYVLLNRRVRAERPVIGVLLAGGRGRGSVLAHYISYGALAGGLGALGGMVLGQAASGALTNLYVGAIDLPREATVVQVVPLTLIGAPILGIGTGVLGALAPALLAFRTPPAAAMRGVTPAHPGRISLAERLIPPLRRLPVRWLLVLRNVGRAPRRTWSTVLGTVLALLLVLTSWTLLDTMTAALRISSREVQTADVRVDFTAPVDRARVAELTGAPGVRRAEPMVQLPVTLTAGSRTYSTALIALTSGTEMHGFRPLPGSPGALSGDGLLVGKGIRALLGVGAGDVVTVNTPGAQPVSVPIAGLLDEPIGTFVYASLDRLDVLAGAPVPVNAALLRLTPGADPRVVRETLSERAEIAAVEDLTKLERLIDEYADLFYVFIGAMLALGGALAFAIIFTTMSINIVERRREVAVLRAGGMSHAVVARLLTGENLLVTLLGVGPGLVLGVLGGREFLALYTNDQIQIDLVVRPATLIVAAAAVLIVAVVSLLPGLRAVRGLDLAAVVRERSD</sequence>
<keyword evidence="5 7" id="KW-1133">Transmembrane helix</keyword>
<feature type="domain" description="ABC3 transporter permease C-terminal" evidence="8">
    <location>
        <begin position="261"/>
        <end position="383"/>
    </location>
</feature>
<evidence type="ECO:0000256" key="1">
    <source>
        <dbReference type="ARBA" id="ARBA00004651"/>
    </source>
</evidence>
<keyword evidence="10" id="KW-1185">Reference proteome</keyword>
<dbReference type="PANTHER" id="PTHR30489">
    <property type="entry name" value="LIPOPROTEIN-RELEASING SYSTEM TRANSMEMBRANE PROTEIN LOLE"/>
    <property type="match status" value="1"/>
</dbReference>
<feature type="transmembrane region" description="Helical" evidence="7">
    <location>
        <begin position="739"/>
        <end position="762"/>
    </location>
</feature>
<proteinExistence type="inferred from homology"/>
<evidence type="ECO:0000256" key="2">
    <source>
        <dbReference type="ARBA" id="ARBA00005236"/>
    </source>
</evidence>
<dbReference type="EMBL" id="JAMRXG010000007">
    <property type="protein sequence ID" value="MCM6775601.1"/>
    <property type="molecule type" value="Genomic_DNA"/>
</dbReference>
<feature type="transmembrane region" description="Helical" evidence="7">
    <location>
        <begin position="348"/>
        <end position="379"/>
    </location>
</feature>
<dbReference type="GO" id="GO:0044874">
    <property type="term" value="P:lipoprotein localization to outer membrane"/>
    <property type="evidence" value="ECO:0007669"/>
    <property type="project" value="TreeGrafter"/>
</dbReference>
<evidence type="ECO:0000256" key="7">
    <source>
        <dbReference type="SAM" id="Phobius"/>
    </source>
</evidence>
<feature type="transmembrane region" description="Helical" evidence="7">
    <location>
        <begin position="706"/>
        <end position="727"/>
    </location>
</feature>
<feature type="transmembrane region" description="Helical" evidence="7">
    <location>
        <begin position="20"/>
        <end position="40"/>
    </location>
</feature>
<keyword evidence="3" id="KW-1003">Cell membrane</keyword>
<dbReference type="Pfam" id="PF02687">
    <property type="entry name" value="FtsX"/>
    <property type="match status" value="2"/>
</dbReference>
<evidence type="ECO:0000259" key="8">
    <source>
        <dbReference type="Pfam" id="PF02687"/>
    </source>
</evidence>
<evidence type="ECO:0000256" key="5">
    <source>
        <dbReference type="ARBA" id="ARBA00022989"/>
    </source>
</evidence>
<feature type="transmembrane region" description="Helical" evidence="7">
    <location>
        <begin position="430"/>
        <end position="450"/>
    </location>
</feature>
<feature type="transmembrane region" description="Helical" evidence="7">
    <location>
        <begin position="648"/>
        <end position="671"/>
    </location>
</feature>
<dbReference type="AlphaFoldDB" id="A0A9X2J036"/>
<keyword evidence="6 7" id="KW-0472">Membrane</keyword>
<protein>
    <submittedName>
        <fullName evidence="9">FtsX-like permease family protein</fullName>
    </submittedName>
</protein>
<accession>A0A9X2J036</accession>
<evidence type="ECO:0000256" key="6">
    <source>
        <dbReference type="ARBA" id="ARBA00023136"/>
    </source>
</evidence>
<comment type="similarity">
    <text evidence="2">Belongs to the ABC-4 integral membrane protein family. LolC/E subfamily.</text>
</comment>
<comment type="caution">
    <text evidence="9">The sequence shown here is derived from an EMBL/GenBank/DDBJ whole genome shotgun (WGS) entry which is preliminary data.</text>
</comment>